<evidence type="ECO:0000256" key="6">
    <source>
        <dbReference type="SAM" id="MobiDB-lite"/>
    </source>
</evidence>
<dbReference type="Pfam" id="PF20684">
    <property type="entry name" value="Fung_rhodopsin"/>
    <property type="match status" value="1"/>
</dbReference>
<feature type="transmembrane region" description="Helical" evidence="7">
    <location>
        <begin position="43"/>
        <end position="67"/>
    </location>
</feature>
<name>A0ABR4FRU2_9EURO</name>
<feature type="transmembrane region" description="Helical" evidence="7">
    <location>
        <begin position="204"/>
        <end position="224"/>
    </location>
</feature>
<evidence type="ECO:0000256" key="2">
    <source>
        <dbReference type="ARBA" id="ARBA00022692"/>
    </source>
</evidence>
<comment type="similarity">
    <text evidence="5">Belongs to the SAT4 family.</text>
</comment>
<feature type="compositionally biased region" description="Gly residues" evidence="6">
    <location>
        <begin position="339"/>
        <end position="355"/>
    </location>
</feature>
<feature type="transmembrane region" description="Helical" evidence="7">
    <location>
        <begin position="87"/>
        <end position="110"/>
    </location>
</feature>
<gene>
    <name evidence="9" type="ORF">BJX66DRAFT_48568</name>
</gene>
<feature type="transmembrane region" description="Helical" evidence="7">
    <location>
        <begin position="244"/>
        <end position="263"/>
    </location>
</feature>
<comment type="caution">
    <text evidence="9">The sequence shown here is derived from an EMBL/GenBank/DDBJ whole genome shotgun (WGS) entry which is preliminary data.</text>
</comment>
<dbReference type="PANTHER" id="PTHR33048">
    <property type="entry name" value="PTH11-LIKE INTEGRAL MEMBRANE PROTEIN (AFU_ORTHOLOGUE AFUA_5G11245)"/>
    <property type="match status" value="1"/>
</dbReference>
<sequence>MGETPMVDAVRGVTLSMAILCTLVCSLRLYMRRFVVKSFGLDDYLVIVALLLVNGFSALAYTITYYGLGVHQEDVIARNHLGVWLKIYYAALCSYLVVAAAVKLSLTTFIMRVFPQPYVQRIGYGIILFILAFTISGELTLAFQCKPVRAFWDKTILTAKCFSNDTMFAITMYQGVLMFICDVVIIVLPMPAIWGLQMALKKRLLVLFMFSFGFIACIAALVRFSTLAYTKDSTDMTYSAAMSLIWMEIEFNFGLLAGSLSSIRQLFKIKSIFSSKERYGSSSRGYELHAGTGGHGSASASASARNKRSWKKGEGILKISEVTTTIDEYNPEYSEGRRSGGSGSGSPGAAGGSGRSGRPESQERIVSPGMGMGVGAHVNGHGNGNEFGYGNGHGGVPLNAEGMIYGQGDSVRVDVRSGGRSRF</sequence>
<keyword evidence="2 7" id="KW-0812">Transmembrane</keyword>
<dbReference type="InterPro" id="IPR049326">
    <property type="entry name" value="Rhodopsin_dom_fungi"/>
</dbReference>
<keyword evidence="4 7" id="KW-0472">Membrane</keyword>
<dbReference type="PANTHER" id="PTHR33048:SF123">
    <property type="entry name" value="INTEGRAL MEMBRANE PROTEIN"/>
    <property type="match status" value="1"/>
</dbReference>
<reference evidence="9 10" key="1">
    <citation type="submission" date="2024-07" db="EMBL/GenBank/DDBJ databases">
        <title>Section-level genome sequencing and comparative genomics of Aspergillus sections Usti and Cavernicolus.</title>
        <authorList>
            <consortium name="Lawrence Berkeley National Laboratory"/>
            <person name="Nybo J.L."/>
            <person name="Vesth T.C."/>
            <person name="Theobald S."/>
            <person name="Frisvad J.C."/>
            <person name="Larsen T.O."/>
            <person name="Kjaerboelling I."/>
            <person name="Rothschild-Mancinelli K."/>
            <person name="Lyhne E.K."/>
            <person name="Kogle M.E."/>
            <person name="Barry K."/>
            <person name="Clum A."/>
            <person name="Na H."/>
            <person name="Ledsgaard L."/>
            <person name="Lin J."/>
            <person name="Lipzen A."/>
            <person name="Kuo A."/>
            <person name="Riley R."/>
            <person name="Mondo S."/>
            <person name="Labutti K."/>
            <person name="Haridas S."/>
            <person name="Pangalinan J."/>
            <person name="Salamov A.A."/>
            <person name="Simmons B.A."/>
            <person name="Magnuson J.K."/>
            <person name="Chen J."/>
            <person name="Drula E."/>
            <person name="Henrissat B."/>
            <person name="Wiebenga A."/>
            <person name="Lubbers R.J."/>
            <person name="Gomes A.C."/>
            <person name="Makela M.R."/>
            <person name="Stajich J."/>
            <person name="Grigoriev I.V."/>
            <person name="Mortensen U.H."/>
            <person name="De Vries R.P."/>
            <person name="Baker S.E."/>
            <person name="Andersen M.R."/>
        </authorList>
    </citation>
    <scope>NUCLEOTIDE SEQUENCE [LARGE SCALE GENOMIC DNA]</scope>
    <source>
        <strain evidence="9 10">CBS 209.92</strain>
    </source>
</reference>
<evidence type="ECO:0000256" key="3">
    <source>
        <dbReference type="ARBA" id="ARBA00022989"/>
    </source>
</evidence>
<comment type="subcellular location">
    <subcellularLocation>
        <location evidence="1">Membrane</location>
        <topology evidence="1">Multi-pass membrane protein</topology>
    </subcellularLocation>
</comment>
<evidence type="ECO:0000259" key="8">
    <source>
        <dbReference type="Pfam" id="PF20684"/>
    </source>
</evidence>
<keyword evidence="3 7" id="KW-1133">Transmembrane helix</keyword>
<feature type="transmembrane region" description="Helical" evidence="7">
    <location>
        <begin position="172"/>
        <end position="192"/>
    </location>
</feature>
<feature type="region of interest" description="Disordered" evidence="6">
    <location>
        <begin position="329"/>
        <end position="378"/>
    </location>
</feature>
<feature type="domain" description="Rhodopsin" evidence="8">
    <location>
        <begin position="27"/>
        <end position="268"/>
    </location>
</feature>
<feature type="transmembrane region" description="Helical" evidence="7">
    <location>
        <begin position="122"/>
        <end position="143"/>
    </location>
</feature>
<evidence type="ECO:0000256" key="5">
    <source>
        <dbReference type="ARBA" id="ARBA00038359"/>
    </source>
</evidence>
<dbReference type="EMBL" id="JBFTWV010000130">
    <property type="protein sequence ID" value="KAL2785942.1"/>
    <property type="molecule type" value="Genomic_DNA"/>
</dbReference>
<proteinExistence type="inferred from homology"/>
<evidence type="ECO:0000256" key="7">
    <source>
        <dbReference type="SAM" id="Phobius"/>
    </source>
</evidence>
<protein>
    <recommendedName>
        <fullName evidence="8">Rhodopsin domain-containing protein</fullName>
    </recommendedName>
</protein>
<dbReference type="InterPro" id="IPR052337">
    <property type="entry name" value="SAT4-like"/>
</dbReference>
<organism evidence="9 10">
    <name type="scientific">Aspergillus keveii</name>
    <dbReference type="NCBI Taxonomy" id="714993"/>
    <lineage>
        <taxon>Eukaryota</taxon>
        <taxon>Fungi</taxon>
        <taxon>Dikarya</taxon>
        <taxon>Ascomycota</taxon>
        <taxon>Pezizomycotina</taxon>
        <taxon>Eurotiomycetes</taxon>
        <taxon>Eurotiomycetidae</taxon>
        <taxon>Eurotiales</taxon>
        <taxon>Aspergillaceae</taxon>
        <taxon>Aspergillus</taxon>
        <taxon>Aspergillus subgen. Nidulantes</taxon>
    </lineage>
</organism>
<dbReference type="Proteomes" id="UP001610563">
    <property type="component" value="Unassembled WGS sequence"/>
</dbReference>
<feature type="transmembrane region" description="Helical" evidence="7">
    <location>
        <begin position="12"/>
        <end position="31"/>
    </location>
</feature>
<evidence type="ECO:0000313" key="10">
    <source>
        <dbReference type="Proteomes" id="UP001610563"/>
    </source>
</evidence>
<evidence type="ECO:0000256" key="1">
    <source>
        <dbReference type="ARBA" id="ARBA00004141"/>
    </source>
</evidence>
<evidence type="ECO:0000313" key="9">
    <source>
        <dbReference type="EMBL" id="KAL2785942.1"/>
    </source>
</evidence>
<evidence type="ECO:0000256" key="4">
    <source>
        <dbReference type="ARBA" id="ARBA00023136"/>
    </source>
</evidence>
<accession>A0ABR4FRU2</accession>
<keyword evidence="10" id="KW-1185">Reference proteome</keyword>